<evidence type="ECO:0000313" key="2">
    <source>
        <dbReference type="EMBL" id="WBW71532.1"/>
    </source>
</evidence>
<proteinExistence type="predicted"/>
<keyword evidence="3" id="KW-1185">Reference proteome</keyword>
<evidence type="ECO:0000313" key="3">
    <source>
        <dbReference type="Proteomes" id="UP001212411"/>
    </source>
</evidence>
<reference evidence="2 3" key="1">
    <citation type="journal article" date="2023" name="G3 (Bethesda)">
        <title>A high-quality reference genome for the fission yeast Schizosaccharomyces osmophilus.</title>
        <authorList>
            <person name="Jia G.S."/>
            <person name="Zhang W.C."/>
            <person name="Liang Y."/>
            <person name="Liu X.H."/>
            <person name="Rhind N."/>
            <person name="Pidoux A."/>
            <person name="Brysch-Herzberg M."/>
            <person name="Du L.L."/>
        </authorList>
    </citation>
    <scope>NUCLEOTIDE SEQUENCE [LARGE SCALE GENOMIC DNA]</scope>
    <source>
        <strain evidence="2 3">CBS 15793</strain>
    </source>
</reference>
<dbReference type="PANTHER" id="PTHR28031:SF1">
    <property type="entry name" value="PROLINE-RICH PROTEIN HUA1"/>
    <property type="match status" value="1"/>
</dbReference>
<dbReference type="KEGG" id="som:SOMG_00368"/>
<feature type="compositionally biased region" description="Polar residues" evidence="1">
    <location>
        <begin position="73"/>
        <end position="89"/>
    </location>
</feature>
<feature type="compositionally biased region" description="Pro residues" evidence="1">
    <location>
        <begin position="1"/>
        <end position="10"/>
    </location>
</feature>
<organism evidence="2 3">
    <name type="scientific">Schizosaccharomyces osmophilus</name>
    <dbReference type="NCBI Taxonomy" id="2545709"/>
    <lineage>
        <taxon>Eukaryota</taxon>
        <taxon>Fungi</taxon>
        <taxon>Dikarya</taxon>
        <taxon>Ascomycota</taxon>
        <taxon>Taphrinomycotina</taxon>
        <taxon>Schizosaccharomycetes</taxon>
        <taxon>Schizosaccharomycetales</taxon>
        <taxon>Schizosaccharomycetaceae</taxon>
        <taxon>Schizosaccharomyces</taxon>
    </lineage>
</organism>
<dbReference type="EMBL" id="CP115611">
    <property type="protein sequence ID" value="WBW71532.1"/>
    <property type="molecule type" value="Genomic_DNA"/>
</dbReference>
<protein>
    <submittedName>
        <fullName evidence="2">DNA J domain Hua1</fullName>
    </submittedName>
</protein>
<accession>A0AAE9WA92</accession>
<dbReference type="GO" id="GO:0005737">
    <property type="term" value="C:cytoplasm"/>
    <property type="evidence" value="ECO:0007669"/>
    <property type="project" value="TreeGrafter"/>
</dbReference>
<gene>
    <name evidence="2" type="primary">hua1</name>
    <name evidence="2" type="ORF">SOMG_00368</name>
</gene>
<dbReference type="PANTHER" id="PTHR28031">
    <property type="entry name" value="PROLINE-RICH PROTEIN HUA1"/>
    <property type="match status" value="1"/>
</dbReference>
<dbReference type="AlphaFoldDB" id="A0AAE9WA92"/>
<sequence>MSDHSAPPPSYDEVMREEAQLLSQRNTGSQTSQQNNLPPSLSPPVPHRPSHSSNTSQTSLRPPHRPSHPSSSNHQGGSSTYHSTANQEPFGTGKPYLSSHSSHSSLPVPQSNPVNAPYRYPPGYYCGKCNNTGYKFSGRPCGRCARRFGHSFDVQPINFGRPPPNALVVQPGDPRIPGRLCGNCKGTGSIDYLIFTEICPVCNGIGKIP</sequence>
<feature type="compositionally biased region" description="Polar residues" evidence="1">
    <location>
        <begin position="21"/>
        <end position="31"/>
    </location>
</feature>
<name>A0AAE9WA92_9SCHI</name>
<dbReference type="GeneID" id="80873851"/>
<dbReference type="RefSeq" id="XP_056035775.1">
    <property type="nucleotide sequence ID" value="XM_056179162.1"/>
</dbReference>
<dbReference type="Proteomes" id="UP001212411">
    <property type="component" value="Chromosome 1"/>
</dbReference>
<dbReference type="InterPro" id="IPR038910">
    <property type="entry name" value="Hua1-like"/>
</dbReference>
<dbReference type="Gene3D" id="6.20.20.10">
    <property type="match status" value="1"/>
</dbReference>
<feature type="region of interest" description="Disordered" evidence="1">
    <location>
        <begin position="1"/>
        <end position="114"/>
    </location>
</feature>
<evidence type="ECO:0000256" key="1">
    <source>
        <dbReference type="SAM" id="MobiDB-lite"/>
    </source>
</evidence>